<dbReference type="Gene3D" id="3.30.160.60">
    <property type="entry name" value="Classic Zinc Finger"/>
    <property type="match status" value="1"/>
</dbReference>
<protein>
    <recommendedName>
        <fullName evidence="7">Endolytic murein transglycosylase</fullName>
        <ecNumber evidence="7">4.2.2.29</ecNumber>
    </recommendedName>
    <alternativeName>
        <fullName evidence="7">Peptidoglycan lytic transglycosylase</fullName>
    </alternativeName>
    <alternativeName>
        <fullName evidence="7">Peptidoglycan polymerization terminase</fullName>
    </alternativeName>
</protein>
<evidence type="ECO:0000256" key="6">
    <source>
        <dbReference type="ARBA" id="ARBA00023316"/>
    </source>
</evidence>
<dbReference type="EMBL" id="JAMZDE010000008">
    <property type="protein sequence ID" value="MCP1340088.1"/>
    <property type="molecule type" value="Genomic_DNA"/>
</dbReference>
<dbReference type="InterPro" id="IPR003770">
    <property type="entry name" value="MLTG-like"/>
</dbReference>
<feature type="site" description="Important for catalytic activity" evidence="7">
    <location>
        <position position="220"/>
    </location>
</feature>
<keyword evidence="6 7" id="KW-0961">Cell wall biogenesis/degradation</keyword>
<keyword evidence="7" id="KW-0997">Cell inner membrane</keyword>
<dbReference type="PANTHER" id="PTHR30518">
    <property type="entry name" value="ENDOLYTIC MUREIN TRANSGLYCOSYLASE"/>
    <property type="match status" value="1"/>
</dbReference>
<dbReference type="GO" id="GO:0009252">
    <property type="term" value="P:peptidoglycan biosynthetic process"/>
    <property type="evidence" value="ECO:0007669"/>
    <property type="project" value="UniProtKB-UniRule"/>
</dbReference>
<dbReference type="RefSeq" id="WP_253619969.1">
    <property type="nucleotide sequence ID" value="NZ_JAMZDE010000008.1"/>
</dbReference>
<accession>A0A9X2G494</accession>
<keyword evidence="5 7" id="KW-0456">Lyase</keyword>
<dbReference type="CDD" id="cd08010">
    <property type="entry name" value="MltG_like"/>
    <property type="match status" value="1"/>
</dbReference>
<evidence type="ECO:0000256" key="7">
    <source>
        <dbReference type="HAMAP-Rule" id="MF_02065"/>
    </source>
</evidence>
<keyword evidence="2 7" id="KW-0812">Transmembrane</keyword>
<comment type="caution">
    <text evidence="8">The sequence shown here is derived from an EMBL/GenBank/DDBJ whole genome shotgun (WGS) entry which is preliminary data.</text>
</comment>
<dbReference type="HAMAP" id="MF_02065">
    <property type="entry name" value="MltG"/>
    <property type="match status" value="1"/>
</dbReference>
<name>A0A9X2G494_9GAMM</name>
<comment type="similarity">
    <text evidence="7">Belongs to the transglycosylase MltG family.</text>
</comment>
<dbReference type="GO" id="GO:0071555">
    <property type="term" value="P:cell wall organization"/>
    <property type="evidence" value="ECO:0007669"/>
    <property type="project" value="UniProtKB-KW"/>
</dbReference>
<comment type="function">
    <text evidence="7">Functions as a peptidoglycan terminase that cleaves nascent peptidoglycan strands endolytically to terminate their elongation.</text>
</comment>
<dbReference type="AlphaFoldDB" id="A0A9X2G494"/>
<dbReference type="NCBIfam" id="TIGR00247">
    <property type="entry name" value="endolytic transglycosylase MltG"/>
    <property type="match status" value="1"/>
</dbReference>
<dbReference type="Pfam" id="PF02618">
    <property type="entry name" value="YceG"/>
    <property type="match status" value="1"/>
</dbReference>
<evidence type="ECO:0000256" key="1">
    <source>
        <dbReference type="ARBA" id="ARBA00022475"/>
    </source>
</evidence>
<evidence type="ECO:0000256" key="3">
    <source>
        <dbReference type="ARBA" id="ARBA00022989"/>
    </source>
</evidence>
<keyword evidence="9" id="KW-1185">Reference proteome</keyword>
<sequence length="336" mass="37893">MKIRLILALLVAVFAVSVAVVFVSGRWYLAQPIQSESDASTTLLLDFRGGATARSVTSKVTEHFEKGSSALIYRLSQVFDDVDHLQAGLYEINGQQSWFDIWSMLSHGREKTFTVTLVEGLTLEQWRAQLKQLPYLKDESSELSPAELRQKLGVTEASLEGVLLPETYSYRAYTTDLAILKQAYQSMQQVLENTWQERSDRCPVNSPYELLILASIIEKETGLADERPLVASVFANRLAVGMRLQSDPTTIYGIENFDGNLTRTHLREKTEYNTYRINGLPPTPIAMPGKASIKAAANPERSPFYYFVADKSGGHVFSETLEEHQRAVRRYQLNQE</sequence>
<evidence type="ECO:0000256" key="2">
    <source>
        <dbReference type="ARBA" id="ARBA00022692"/>
    </source>
</evidence>
<proteinExistence type="inferred from homology"/>
<comment type="catalytic activity">
    <reaction evidence="7">
        <text>a peptidoglycan chain = a peptidoglycan chain with N-acetyl-1,6-anhydromuramyl-[peptide] at the reducing end + a peptidoglycan chain with N-acetylglucosamine at the non-reducing end.</text>
        <dbReference type="EC" id="4.2.2.29"/>
    </reaction>
</comment>
<evidence type="ECO:0000313" key="9">
    <source>
        <dbReference type="Proteomes" id="UP001139474"/>
    </source>
</evidence>
<reference evidence="8" key="1">
    <citation type="submission" date="2022-06" db="EMBL/GenBank/DDBJ databases">
        <title>Idiomarina rhizosphaerae M1R2S28.</title>
        <authorList>
            <person name="Sun J.-Q."/>
            <person name="Li L.-F."/>
        </authorList>
    </citation>
    <scope>NUCLEOTIDE SEQUENCE</scope>
    <source>
        <strain evidence="8">M1R2S28</strain>
    </source>
</reference>
<dbReference type="PANTHER" id="PTHR30518:SF2">
    <property type="entry name" value="ENDOLYTIC MUREIN TRANSGLYCOSYLASE"/>
    <property type="match status" value="1"/>
</dbReference>
<evidence type="ECO:0000256" key="5">
    <source>
        <dbReference type="ARBA" id="ARBA00023239"/>
    </source>
</evidence>
<keyword evidence="4 7" id="KW-0472">Membrane</keyword>
<organism evidence="8 9">
    <name type="scientific">Idiomarina rhizosphaerae</name>
    <dbReference type="NCBI Taxonomy" id="2961572"/>
    <lineage>
        <taxon>Bacteria</taxon>
        <taxon>Pseudomonadati</taxon>
        <taxon>Pseudomonadota</taxon>
        <taxon>Gammaproteobacteria</taxon>
        <taxon>Alteromonadales</taxon>
        <taxon>Idiomarinaceae</taxon>
        <taxon>Idiomarina</taxon>
    </lineage>
</organism>
<keyword evidence="1 7" id="KW-1003">Cell membrane</keyword>
<dbReference type="Proteomes" id="UP001139474">
    <property type="component" value="Unassembled WGS sequence"/>
</dbReference>
<evidence type="ECO:0000256" key="4">
    <source>
        <dbReference type="ARBA" id="ARBA00023136"/>
    </source>
</evidence>
<dbReference type="EC" id="4.2.2.29" evidence="7"/>
<dbReference type="GO" id="GO:0008932">
    <property type="term" value="F:lytic endotransglycosylase activity"/>
    <property type="evidence" value="ECO:0007669"/>
    <property type="project" value="UniProtKB-UniRule"/>
</dbReference>
<keyword evidence="3 7" id="KW-1133">Transmembrane helix</keyword>
<gene>
    <name evidence="7 8" type="primary">mltG</name>
    <name evidence="8" type="ORF">NJR55_10875</name>
</gene>
<dbReference type="GO" id="GO:0005886">
    <property type="term" value="C:plasma membrane"/>
    <property type="evidence" value="ECO:0007669"/>
    <property type="project" value="UniProtKB-UniRule"/>
</dbReference>
<evidence type="ECO:0000313" key="8">
    <source>
        <dbReference type="EMBL" id="MCP1340088.1"/>
    </source>
</evidence>